<evidence type="ECO:0000256" key="1">
    <source>
        <dbReference type="SAM" id="SignalP"/>
    </source>
</evidence>
<accession>A0A0G4I5H5</accession>
<dbReference type="AlphaFoldDB" id="A0A0G4I5H5"/>
<evidence type="ECO:0000313" key="2">
    <source>
        <dbReference type="EMBL" id="CEM52210.1"/>
    </source>
</evidence>
<gene>
    <name evidence="2" type="ORF">Cvel_11138</name>
</gene>
<reference evidence="2" key="1">
    <citation type="submission" date="2014-11" db="EMBL/GenBank/DDBJ databases">
        <authorList>
            <person name="Otto D Thomas"/>
            <person name="Naeem Raeece"/>
        </authorList>
    </citation>
    <scope>NUCLEOTIDE SEQUENCE</scope>
</reference>
<keyword evidence="1" id="KW-0732">Signal</keyword>
<feature type="chain" id="PRO_5005192358" evidence="1">
    <location>
        <begin position="24"/>
        <end position="470"/>
    </location>
</feature>
<proteinExistence type="predicted"/>
<feature type="signal peptide" evidence="1">
    <location>
        <begin position="1"/>
        <end position="23"/>
    </location>
</feature>
<sequence>MTSVQHFWGLVCLLLLSSPDILAQTLQQGAEDAAAAGTFENYVVMTFNAAEKMPKKSEAPAQLDSKYLIEQLYHNFPPTKAPMFNLWLSEERNQMAEDKIEGSLLRKVAKIAGKPGNTQRVIAFAHPESDIRLKSCQSKKVEKAERDLADAPEYVEFFSRAVKDFCQDGLPSTWHRSTVQDDIRFVSSVLKTCFPSGMSVSSLHTDLLEKSVSYKMEIDHVQKLEAKNTQTTPRHVIHAFWKEFFKMPSAERHTMLKKADQGSSFVLVTPGLNDPTSMTPPTPPFQTDDGYLHGTPPTYRWLKNKSAEKCMYAVKGFGSSSLDLHEAQVAALQMTASGEGSCLNSIPKEGNSWRCLVETSTLQECRQCAEGNFSKKIKSGDVINVGYTDRMVHYDGLAVIAAPQGAGVQRTTQLMEGESDHLPLTYVVKPATQVTSSRVKRRKGFSFGLGPVGAAVTAARARMDKLWKKK</sequence>
<dbReference type="EMBL" id="CDMZ01005181">
    <property type="protein sequence ID" value="CEM52210.1"/>
    <property type="molecule type" value="Genomic_DNA"/>
</dbReference>
<organism evidence="2">
    <name type="scientific">Chromera velia CCMP2878</name>
    <dbReference type="NCBI Taxonomy" id="1169474"/>
    <lineage>
        <taxon>Eukaryota</taxon>
        <taxon>Sar</taxon>
        <taxon>Alveolata</taxon>
        <taxon>Colpodellida</taxon>
        <taxon>Chromeraceae</taxon>
        <taxon>Chromera</taxon>
    </lineage>
</organism>
<name>A0A0G4I5H5_9ALVE</name>
<dbReference type="VEuPathDB" id="CryptoDB:Cvel_11138"/>
<protein>
    <submittedName>
        <fullName evidence="2">Uncharacterized protein</fullName>
    </submittedName>
</protein>